<keyword evidence="2" id="KW-1185">Reference proteome</keyword>
<proteinExistence type="predicted"/>
<comment type="caution">
    <text evidence="1">The sequence shown here is derived from an EMBL/GenBank/DDBJ whole genome shotgun (WGS) entry which is preliminary data.</text>
</comment>
<dbReference type="AlphaFoldDB" id="A0A2G8RUV4"/>
<accession>A0A2G8RUV4</accession>
<sequence>MSLSWYKRKTRLSSLISADGGEDAEGSLLDQLMHGQTVIGKTAKTIQIDSLRFGDKDLDLVGTLEYGQFGVALCIVVS</sequence>
<organism evidence="1 2">
    <name type="scientific">Ganoderma sinense ZZ0214-1</name>
    <dbReference type="NCBI Taxonomy" id="1077348"/>
    <lineage>
        <taxon>Eukaryota</taxon>
        <taxon>Fungi</taxon>
        <taxon>Dikarya</taxon>
        <taxon>Basidiomycota</taxon>
        <taxon>Agaricomycotina</taxon>
        <taxon>Agaricomycetes</taxon>
        <taxon>Polyporales</taxon>
        <taxon>Polyporaceae</taxon>
        <taxon>Ganoderma</taxon>
    </lineage>
</organism>
<dbReference type="EMBL" id="AYKW01000056">
    <property type="protein sequence ID" value="PIL25264.1"/>
    <property type="molecule type" value="Genomic_DNA"/>
</dbReference>
<protein>
    <submittedName>
        <fullName evidence="1">Uncharacterized protein</fullName>
    </submittedName>
</protein>
<dbReference type="STRING" id="1077348.A0A2G8RUV4"/>
<name>A0A2G8RUV4_9APHY</name>
<dbReference type="Proteomes" id="UP000230002">
    <property type="component" value="Unassembled WGS sequence"/>
</dbReference>
<reference evidence="1 2" key="1">
    <citation type="journal article" date="2015" name="Sci. Rep.">
        <title>Chromosome-level genome map provides insights into diverse defense mechanisms in the medicinal fungus Ganoderma sinense.</title>
        <authorList>
            <person name="Zhu Y."/>
            <person name="Xu J."/>
            <person name="Sun C."/>
            <person name="Zhou S."/>
            <person name="Xu H."/>
            <person name="Nelson D.R."/>
            <person name="Qian J."/>
            <person name="Song J."/>
            <person name="Luo H."/>
            <person name="Xiang L."/>
            <person name="Li Y."/>
            <person name="Xu Z."/>
            <person name="Ji A."/>
            <person name="Wang L."/>
            <person name="Lu S."/>
            <person name="Hayward A."/>
            <person name="Sun W."/>
            <person name="Li X."/>
            <person name="Schwartz D.C."/>
            <person name="Wang Y."/>
            <person name="Chen S."/>
        </authorList>
    </citation>
    <scope>NUCLEOTIDE SEQUENCE [LARGE SCALE GENOMIC DNA]</scope>
    <source>
        <strain evidence="1 2">ZZ0214-1</strain>
    </source>
</reference>
<evidence type="ECO:0000313" key="1">
    <source>
        <dbReference type="EMBL" id="PIL25264.1"/>
    </source>
</evidence>
<gene>
    <name evidence="1" type="ORF">GSI_13153</name>
</gene>
<evidence type="ECO:0000313" key="2">
    <source>
        <dbReference type="Proteomes" id="UP000230002"/>
    </source>
</evidence>
<dbReference type="OrthoDB" id="3359639at2759"/>